<dbReference type="Proteomes" id="UP000002729">
    <property type="component" value="Unassembled WGS sequence"/>
</dbReference>
<dbReference type="InterPro" id="IPR046341">
    <property type="entry name" value="SET_dom_sf"/>
</dbReference>
<dbReference type="SUPFAM" id="SSF82199">
    <property type="entry name" value="SET domain"/>
    <property type="match status" value="1"/>
</dbReference>
<evidence type="ECO:0000313" key="3">
    <source>
        <dbReference type="Proteomes" id="UP000002729"/>
    </source>
</evidence>
<name>F0YE65_AURAN</name>
<gene>
    <name evidence="2" type="ORF">AURANDRAFT_65512</name>
</gene>
<reference evidence="2 3" key="1">
    <citation type="journal article" date="2011" name="Proc. Natl. Acad. Sci. U.S.A.">
        <title>Niche of harmful alga Aureococcus anophagefferens revealed through ecogenomics.</title>
        <authorList>
            <person name="Gobler C.J."/>
            <person name="Berry D.L."/>
            <person name="Dyhrman S.T."/>
            <person name="Wilhelm S.W."/>
            <person name="Salamov A."/>
            <person name="Lobanov A.V."/>
            <person name="Zhang Y."/>
            <person name="Collier J.L."/>
            <person name="Wurch L.L."/>
            <person name="Kustka A.B."/>
            <person name="Dill B.D."/>
            <person name="Shah M."/>
            <person name="VerBerkmoes N.C."/>
            <person name="Kuo A."/>
            <person name="Terry A."/>
            <person name="Pangilinan J."/>
            <person name="Lindquist E.A."/>
            <person name="Lucas S."/>
            <person name="Paulsen I.T."/>
            <person name="Hattenrath-Lehmann T.K."/>
            <person name="Talmage S.C."/>
            <person name="Walker E.A."/>
            <person name="Koch F."/>
            <person name="Burson A.M."/>
            <person name="Marcoval M.A."/>
            <person name="Tang Y.Z."/>
            <person name="Lecleir G.R."/>
            <person name="Coyne K.J."/>
            <person name="Berg G.M."/>
            <person name="Bertrand E.M."/>
            <person name="Saito M.A."/>
            <person name="Gladyshev V.N."/>
            <person name="Grigoriev I.V."/>
        </authorList>
    </citation>
    <scope>NUCLEOTIDE SEQUENCE [LARGE SCALE GENOMIC DNA]</scope>
    <source>
        <strain evidence="3">CCMP 1984</strain>
    </source>
</reference>
<dbReference type="Gene3D" id="2.170.270.10">
    <property type="entry name" value="SET domain"/>
    <property type="match status" value="1"/>
</dbReference>
<keyword evidence="3" id="KW-1185">Reference proteome</keyword>
<dbReference type="Pfam" id="PF00856">
    <property type="entry name" value="SET"/>
    <property type="match status" value="1"/>
</dbReference>
<evidence type="ECO:0000313" key="2">
    <source>
        <dbReference type="EMBL" id="EGB06502.1"/>
    </source>
</evidence>
<evidence type="ECO:0000259" key="1">
    <source>
        <dbReference type="SMART" id="SM00317"/>
    </source>
</evidence>
<dbReference type="SMART" id="SM00317">
    <property type="entry name" value="SET"/>
    <property type="match status" value="1"/>
</dbReference>
<dbReference type="EMBL" id="GL833134">
    <property type="protein sequence ID" value="EGB06502.1"/>
    <property type="molecule type" value="Genomic_DNA"/>
</dbReference>
<dbReference type="OrthoDB" id="59296at2759"/>
<protein>
    <recommendedName>
        <fullName evidence="1">SET domain-containing protein</fullName>
    </recommendedName>
</protein>
<dbReference type="AlphaFoldDB" id="F0YE65"/>
<feature type="domain" description="SET" evidence="1">
    <location>
        <begin position="265"/>
        <end position="362"/>
    </location>
</feature>
<dbReference type="GeneID" id="20225370"/>
<organism evidence="3">
    <name type="scientific">Aureococcus anophagefferens</name>
    <name type="common">Harmful bloom alga</name>
    <dbReference type="NCBI Taxonomy" id="44056"/>
    <lineage>
        <taxon>Eukaryota</taxon>
        <taxon>Sar</taxon>
        <taxon>Stramenopiles</taxon>
        <taxon>Ochrophyta</taxon>
        <taxon>Pelagophyceae</taxon>
        <taxon>Pelagomonadales</taxon>
        <taxon>Pelagomonadaceae</taxon>
        <taxon>Aureococcus</taxon>
    </lineage>
</organism>
<dbReference type="InParanoid" id="F0YE65"/>
<dbReference type="KEGG" id="aaf:AURANDRAFT_65512"/>
<accession>F0YE65</accession>
<proteinExistence type="predicted"/>
<dbReference type="RefSeq" id="XP_009038686.1">
    <property type="nucleotide sequence ID" value="XM_009040438.1"/>
</dbReference>
<sequence length="417" mass="45160">MAATHAPRHERHVTVVDHEHPVYVTREVVHRHRRVRYEHDAERHVEVPGRVRAWGGCGEGPRRSSPARYRVVGEGYVPRDREPSPRRDRAVGRALGRGPAPLAYGSMTDGYYLAKPHAADFFVDGDPLPTYDFTPRCRAPAYGHRAPPTYARGACGYDVGRAPSYAARASYADWAGSGFAAGAAAADGAPAFWRVRKGAIVRSGAETSSALVCELDANRLVATAEARTVGGTVRLRVVEPCAGWCSQKVLDPVAGLALGALDARALLEVRTAGRKGDGVFARYEGELIDEAEADRRYPGGDNRFLYRVDDAGLCVDATNSAHFSRWLNHSRGCYNLRTRTESRPIDAGDELTFDYGMSYWHDGDEVIEDAYGLVAAKSAAARADADAANAKGLSEAEAKAEFERIFGHPPDPGAAPS</sequence>
<dbReference type="InterPro" id="IPR001214">
    <property type="entry name" value="SET_dom"/>
</dbReference>